<evidence type="ECO:0000256" key="5">
    <source>
        <dbReference type="ARBA" id="ARBA00023136"/>
    </source>
</evidence>
<dbReference type="InterPro" id="IPR002293">
    <property type="entry name" value="AA/rel_permease1"/>
</dbReference>
<comment type="caution">
    <text evidence="8">The sequence shown here is derived from an EMBL/GenBank/DDBJ whole genome shotgun (WGS) entry which is preliminary data.</text>
</comment>
<dbReference type="Gene3D" id="1.20.1740.10">
    <property type="entry name" value="Amino acid/polyamine transporter I"/>
    <property type="match status" value="1"/>
</dbReference>
<feature type="transmembrane region" description="Helical" evidence="7">
    <location>
        <begin position="421"/>
        <end position="441"/>
    </location>
</feature>
<keyword evidence="2" id="KW-1003">Cell membrane</keyword>
<evidence type="ECO:0000313" key="9">
    <source>
        <dbReference type="Proteomes" id="UP001201873"/>
    </source>
</evidence>
<evidence type="ECO:0000313" key="8">
    <source>
        <dbReference type="EMBL" id="MCK9878845.1"/>
    </source>
</evidence>
<protein>
    <submittedName>
        <fullName evidence="8">APC family permease</fullName>
    </submittedName>
</protein>
<evidence type="ECO:0000256" key="2">
    <source>
        <dbReference type="ARBA" id="ARBA00022475"/>
    </source>
</evidence>
<gene>
    <name evidence="8" type="ORF">MXD59_24305</name>
</gene>
<accession>A0ABT0K4Y8</accession>
<feature type="region of interest" description="Disordered" evidence="6">
    <location>
        <begin position="1"/>
        <end position="26"/>
    </location>
</feature>
<dbReference type="EMBL" id="JALKFT010000047">
    <property type="protein sequence ID" value="MCK9878845.1"/>
    <property type="molecule type" value="Genomic_DNA"/>
</dbReference>
<keyword evidence="9" id="KW-1185">Reference proteome</keyword>
<feature type="transmembrane region" description="Helical" evidence="7">
    <location>
        <begin position="216"/>
        <end position="240"/>
    </location>
</feature>
<proteinExistence type="predicted"/>
<dbReference type="Proteomes" id="UP001201873">
    <property type="component" value="Unassembled WGS sequence"/>
</dbReference>
<keyword evidence="5 7" id="KW-0472">Membrane</keyword>
<feature type="transmembrane region" description="Helical" evidence="7">
    <location>
        <begin position="387"/>
        <end position="409"/>
    </location>
</feature>
<dbReference type="RefSeq" id="WP_248826911.1">
    <property type="nucleotide sequence ID" value="NZ_JALKFT010000047.1"/>
</dbReference>
<keyword evidence="4 7" id="KW-1133">Transmembrane helix</keyword>
<organism evidence="8 9">
    <name type="scientific">Frankia umida</name>
    <dbReference type="NCBI Taxonomy" id="573489"/>
    <lineage>
        <taxon>Bacteria</taxon>
        <taxon>Bacillati</taxon>
        <taxon>Actinomycetota</taxon>
        <taxon>Actinomycetes</taxon>
        <taxon>Frankiales</taxon>
        <taxon>Frankiaceae</taxon>
        <taxon>Frankia</taxon>
    </lineage>
</organism>
<feature type="transmembrane region" description="Helical" evidence="7">
    <location>
        <begin position="148"/>
        <end position="164"/>
    </location>
</feature>
<dbReference type="PANTHER" id="PTHR42770">
    <property type="entry name" value="AMINO ACID TRANSPORTER-RELATED"/>
    <property type="match status" value="1"/>
</dbReference>
<evidence type="ECO:0000256" key="3">
    <source>
        <dbReference type="ARBA" id="ARBA00022692"/>
    </source>
</evidence>
<feature type="transmembrane region" description="Helical" evidence="7">
    <location>
        <begin position="116"/>
        <end position="136"/>
    </location>
</feature>
<feature type="transmembrane region" description="Helical" evidence="7">
    <location>
        <begin position="67"/>
        <end position="85"/>
    </location>
</feature>
<comment type="subcellular location">
    <subcellularLocation>
        <location evidence="1">Cell membrane</location>
        <topology evidence="1">Multi-pass membrane protein</topology>
    </subcellularLocation>
</comment>
<evidence type="ECO:0000256" key="7">
    <source>
        <dbReference type="SAM" id="Phobius"/>
    </source>
</evidence>
<feature type="transmembrane region" description="Helical" evidence="7">
    <location>
        <begin position="357"/>
        <end position="375"/>
    </location>
</feature>
<sequence length="520" mass="52562">MPTADTATGSAPNHSADTRAAATPPGPPAAALTTGHIVYLVVAAAAPLSAIIGTVPLAFAVGNGPGVPAAFVFAGVTLFFFAVGYRPVIRLTGGSGGFYTAVAAGLGRTPAGAAGYLALVSYNAATIGLVGAFGYFSQEILARHGISVPWELCAAVGLVAVAFLGHREAELAARVVAFLMIGEIGVLLALDVSVLARHGFATFPTSSFSPGTMTGPGVGVSVMFAFVSFIGFESAALYGGEARNPHRSVPRAICYAALFIAVFYAVTSWAAVGALGPTGLREAAREQGGDLFFNLAETYLGRTGDLFFQVLLCTSLFAATLALHNAANRYTVALAADVMLPAWLGARSRTTGAPVRASLVQVAICAAMVAVFALVGAHPYTGMTTSMLGLGTLGIVLLQALAALSVLGLRRVEGAAAGSWPAQIAPLLALAGLIATLWLAISNFGLLTGSDSPAVTLLPWLLLPAALAGAGRVLWLRQSGRSAPCQKAAPASSRHDMTGQPPAVGAGVATDPTSPAHGAV</sequence>
<feature type="compositionally biased region" description="Polar residues" evidence="6">
    <location>
        <begin position="1"/>
        <end position="15"/>
    </location>
</feature>
<dbReference type="PANTHER" id="PTHR42770:SF16">
    <property type="entry name" value="AMINO ACID PERMEASE"/>
    <property type="match status" value="1"/>
</dbReference>
<evidence type="ECO:0000256" key="1">
    <source>
        <dbReference type="ARBA" id="ARBA00004651"/>
    </source>
</evidence>
<feature type="region of interest" description="Disordered" evidence="6">
    <location>
        <begin position="485"/>
        <end position="520"/>
    </location>
</feature>
<evidence type="ECO:0000256" key="4">
    <source>
        <dbReference type="ARBA" id="ARBA00022989"/>
    </source>
</evidence>
<feature type="transmembrane region" description="Helical" evidence="7">
    <location>
        <begin position="252"/>
        <end position="272"/>
    </location>
</feature>
<dbReference type="PIRSF" id="PIRSF006060">
    <property type="entry name" value="AA_transporter"/>
    <property type="match status" value="1"/>
</dbReference>
<feature type="transmembrane region" description="Helical" evidence="7">
    <location>
        <begin position="176"/>
        <end position="196"/>
    </location>
</feature>
<feature type="transmembrane region" description="Helical" evidence="7">
    <location>
        <begin position="37"/>
        <end position="61"/>
    </location>
</feature>
<feature type="transmembrane region" description="Helical" evidence="7">
    <location>
        <begin position="306"/>
        <end position="323"/>
    </location>
</feature>
<keyword evidence="3 7" id="KW-0812">Transmembrane</keyword>
<name>A0ABT0K4Y8_9ACTN</name>
<reference evidence="8 9" key="1">
    <citation type="submission" date="2022-04" db="EMBL/GenBank/DDBJ databases">
        <title>Genome diversity in the genus Frankia.</title>
        <authorList>
            <person name="Carlos-Shanley C."/>
            <person name="Hahn D."/>
        </authorList>
    </citation>
    <scope>NUCLEOTIDE SEQUENCE [LARGE SCALE GENOMIC DNA]</scope>
    <source>
        <strain evidence="8 9">Ag45/Mut15</strain>
    </source>
</reference>
<feature type="transmembrane region" description="Helical" evidence="7">
    <location>
        <begin position="453"/>
        <end position="475"/>
    </location>
</feature>
<evidence type="ECO:0000256" key="6">
    <source>
        <dbReference type="SAM" id="MobiDB-lite"/>
    </source>
</evidence>
<dbReference type="InterPro" id="IPR050367">
    <property type="entry name" value="APC_superfamily"/>
</dbReference>
<dbReference type="Pfam" id="PF13520">
    <property type="entry name" value="AA_permease_2"/>
    <property type="match status" value="1"/>
</dbReference>